<evidence type="ECO:0000313" key="2">
    <source>
        <dbReference type="EMBL" id="KAK3213602.1"/>
    </source>
</evidence>
<reference evidence="2 3" key="1">
    <citation type="submission" date="2021-02" db="EMBL/GenBank/DDBJ databases">
        <title>Genome assembly of Pseudopithomyces chartarum.</title>
        <authorList>
            <person name="Jauregui R."/>
            <person name="Singh J."/>
            <person name="Voisey C."/>
        </authorList>
    </citation>
    <scope>NUCLEOTIDE SEQUENCE [LARGE SCALE GENOMIC DNA]</scope>
    <source>
        <strain evidence="2 3">AGR01</strain>
    </source>
</reference>
<protein>
    <recommendedName>
        <fullName evidence="1">DUF7962 domain-containing protein</fullName>
    </recommendedName>
</protein>
<proteinExistence type="predicted"/>
<comment type="caution">
    <text evidence="2">The sequence shown here is derived from an EMBL/GenBank/DDBJ whole genome shotgun (WGS) entry which is preliminary data.</text>
</comment>
<evidence type="ECO:0000313" key="3">
    <source>
        <dbReference type="Proteomes" id="UP001280581"/>
    </source>
</evidence>
<sequence>MPSHVVSKEKFPRVFGWMSRFQRAMDASASIAPKPRAMAGDEAASYVESFKEEEDTTAQEVVNGDDPQDFAQGTLVEVYPADWGSSHRDSGRLVALAPDEVTIKVEGAMSLRIHAPRTGFRVTAVGGLR</sequence>
<gene>
    <name evidence="2" type="ORF">GRF29_28g435686</name>
</gene>
<feature type="domain" description="DUF7962" evidence="1">
    <location>
        <begin position="2"/>
        <end position="28"/>
    </location>
</feature>
<keyword evidence="3" id="KW-1185">Reference proteome</keyword>
<accession>A0AAN6M3R1</accession>
<dbReference type="AlphaFoldDB" id="A0AAN6M3R1"/>
<organism evidence="2 3">
    <name type="scientific">Pseudopithomyces chartarum</name>
    <dbReference type="NCBI Taxonomy" id="1892770"/>
    <lineage>
        <taxon>Eukaryota</taxon>
        <taxon>Fungi</taxon>
        <taxon>Dikarya</taxon>
        <taxon>Ascomycota</taxon>
        <taxon>Pezizomycotina</taxon>
        <taxon>Dothideomycetes</taxon>
        <taxon>Pleosporomycetidae</taxon>
        <taxon>Pleosporales</taxon>
        <taxon>Massarineae</taxon>
        <taxon>Didymosphaeriaceae</taxon>
        <taxon>Pseudopithomyces</taxon>
    </lineage>
</organism>
<name>A0AAN6M3R1_9PLEO</name>
<dbReference type="InterPro" id="IPR058268">
    <property type="entry name" value="DUF7962"/>
</dbReference>
<dbReference type="Proteomes" id="UP001280581">
    <property type="component" value="Unassembled WGS sequence"/>
</dbReference>
<dbReference type="EMBL" id="WVTA01000004">
    <property type="protein sequence ID" value="KAK3213602.1"/>
    <property type="molecule type" value="Genomic_DNA"/>
</dbReference>
<dbReference type="Gene3D" id="3.40.30.110">
    <property type="match status" value="1"/>
</dbReference>
<dbReference type="Pfam" id="PF25907">
    <property type="entry name" value="DUF7962"/>
    <property type="match status" value="1"/>
</dbReference>
<evidence type="ECO:0000259" key="1">
    <source>
        <dbReference type="Pfam" id="PF25907"/>
    </source>
</evidence>